<name>H3ZJH1_9ALTE</name>
<dbReference type="PIRSF" id="PIRSF012524">
    <property type="entry name" value="YitL_S1"/>
    <property type="match status" value="1"/>
</dbReference>
<dbReference type="EMBL" id="AHTH01000065">
    <property type="protein sequence ID" value="EHR39272.1"/>
    <property type="molecule type" value="Genomic_DNA"/>
</dbReference>
<feature type="domain" description="S1 motif" evidence="2">
    <location>
        <begin position="143"/>
        <end position="205"/>
    </location>
</feature>
<dbReference type="InterPro" id="IPR036388">
    <property type="entry name" value="WH-like_DNA-bd_sf"/>
</dbReference>
<evidence type="ECO:0000259" key="2">
    <source>
        <dbReference type="SMART" id="SM00316"/>
    </source>
</evidence>
<dbReference type="PATRIC" id="fig|1129374.4.peg.3497"/>
<dbReference type="Gene3D" id="1.10.10.10">
    <property type="entry name" value="Winged helix-like DNA-binding domain superfamily/Winged helix DNA-binding domain"/>
    <property type="match status" value="1"/>
</dbReference>
<dbReference type="SUPFAM" id="SSF50249">
    <property type="entry name" value="Nucleic acid-binding proteins"/>
    <property type="match status" value="1"/>
</dbReference>
<dbReference type="AlphaFoldDB" id="H3ZJH1"/>
<dbReference type="PANTHER" id="PTHR37296:SF1">
    <property type="entry name" value="CONSERVED VIRULENCE FACTOR B"/>
    <property type="match status" value="1"/>
</dbReference>
<evidence type="ECO:0000313" key="4">
    <source>
        <dbReference type="Proteomes" id="UP000012046"/>
    </source>
</evidence>
<dbReference type="SMART" id="SM00316">
    <property type="entry name" value="S1"/>
    <property type="match status" value="2"/>
</dbReference>
<comment type="similarity">
    <text evidence="1">Belongs to the CvfB family.</text>
</comment>
<dbReference type="InterPro" id="IPR003029">
    <property type="entry name" value="S1_domain"/>
</dbReference>
<keyword evidence="4" id="KW-1185">Reference proteome</keyword>
<feature type="domain" description="S1 motif" evidence="2">
    <location>
        <begin position="69"/>
        <end position="130"/>
    </location>
</feature>
<organism evidence="3 4">
    <name type="scientific">Alishewanella jeotgali KCTC 22429</name>
    <dbReference type="NCBI Taxonomy" id="1129374"/>
    <lineage>
        <taxon>Bacteria</taxon>
        <taxon>Pseudomonadati</taxon>
        <taxon>Pseudomonadota</taxon>
        <taxon>Gammaproteobacteria</taxon>
        <taxon>Alteromonadales</taxon>
        <taxon>Alteromonadaceae</taxon>
        <taxon>Alishewanella</taxon>
    </lineage>
</organism>
<dbReference type="Gene3D" id="2.40.50.140">
    <property type="entry name" value="Nucleic acid-binding proteins"/>
    <property type="match status" value="1"/>
</dbReference>
<dbReference type="Proteomes" id="UP000012046">
    <property type="component" value="Unassembled WGS sequence"/>
</dbReference>
<dbReference type="Pfam" id="PF17783">
    <property type="entry name" value="WHD_CvfB"/>
    <property type="match status" value="1"/>
</dbReference>
<dbReference type="Pfam" id="PF13509">
    <property type="entry name" value="S1_2"/>
    <property type="match status" value="2"/>
</dbReference>
<comment type="caution">
    <text evidence="3">The sequence shown here is derived from an EMBL/GenBank/DDBJ whole genome shotgun (WGS) entry which is preliminary data.</text>
</comment>
<evidence type="ECO:0000256" key="1">
    <source>
        <dbReference type="PIRNR" id="PIRNR012524"/>
    </source>
</evidence>
<reference evidence="3 4" key="1">
    <citation type="journal article" date="2012" name="J. Bacteriol.">
        <title>Genome Sequence of Extracellular-Protease-Producing Alishewanella jeotgali Isolated from Traditional Korean Fermented Seafood.</title>
        <authorList>
            <person name="Jung J."/>
            <person name="Chun J."/>
            <person name="Park W."/>
        </authorList>
    </citation>
    <scope>NUCLEOTIDE SEQUENCE [LARGE SCALE GENOMIC DNA]</scope>
    <source>
        <strain evidence="3 4">KCTC 22429</strain>
    </source>
</reference>
<accession>H3ZJH1</accession>
<dbReference type="PANTHER" id="PTHR37296">
    <property type="entry name" value="CONSERVED VIRULENCE FACTOR B"/>
    <property type="match status" value="1"/>
</dbReference>
<proteinExistence type="inferred from homology"/>
<evidence type="ECO:0000313" key="3">
    <source>
        <dbReference type="EMBL" id="EHR39272.1"/>
    </source>
</evidence>
<dbReference type="RefSeq" id="WP_008952005.1">
    <property type="nucleotide sequence ID" value="NZ_AHTH01000065.1"/>
</dbReference>
<dbReference type="InterPro" id="IPR039566">
    <property type="entry name" value="CvfB_S1_st"/>
</dbReference>
<dbReference type="InterPro" id="IPR014464">
    <property type="entry name" value="CvfB_fam"/>
</dbReference>
<protein>
    <recommendedName>
        <fullName evidence="2">S1 motif domain-containing protein</fullName>
    </recommendedName>
</protein>
<dbReference type="InterPro" id="IPR040764">
    <property type="entry name" value="CvfB_WH"/>
</dbReference>
<sequence length="283" mass="31514">MMSLGTLNTLTVKKQVKFGFYLDGESWGEILLPNNVAPAGLQPGQQLNVFLYLDSEDQLIATTERPKVMVGQVAYLPVVASTKVGAFLDWGLKKDLLVPFSEQQIPLKVGQHYLVYCYVDVSNRIVASTKLDRHLHKTAAPYKEGDKVEVIISEQTDLGYKAVVNHQHFGVLYKNEVFKPLRRGDKLTAYVVKVRDDGKLDLRLNKATFEQANVLGNQILKQLRANGGKLALTDKSAPELIYQQFGASKKAFKQAIGTLYKERKIVITEQGLLLVPEQPAADA</sequence>
<dbReference type="GO" id="GO:0003676">
    <property type="term" value="F:nucleic acid binding"/>
    <property type="evidence" value="ECO:0007669"/>
    <property type="project" value="InterPro"/>
</dbReference>
<dbReference type="eggNOG" id="COG2996">
    <property type="taxonomic scope" value="Bacteria"/>
</dbReference>
<gene>
    <name evidence="3" type="ORF">AJE_17695</name>
</gene>
<dbReference type="InterPro" id="IPR012340">
    <property type="entry name" value="NA-bd_OB-fold"/>
</dbReference>